<keyword evidence="3" id="KW-0645">Protease</keyword>
<dbReference type="GO" id="GO:0008237">
    <property type="term" value="F:metallopeptidase activity"/>
    <property type="evidence" value="ECO:0007669"/>
    <property type="project" value="UniProtKB-KW"/>
</dbReference>
<dbReference type="Proteomes" id="UP001500459">
    <property type="component" value="Unassembled WGS sequence"/>
</dbReference>
<comment type="caution">
    <text evidence="3">The sequence shown here is derived from an EMBL/GenBank/DDBJ whole genome shotgun (WGS) entry which is preliminary data.</text>
</comment>
<keyword evidence="4" id="KW-1185">Reference proteome</keyword>
<proteinExistence type="predicted"/>
<keyword evidence="1" id="KW-0812">Transmembrane</keyword>
<evidence type="ECO:0000313" key="4">
    <source>
        <dbReference type="Proteomes" id="UP001500459"/>
    </source>
</evidence>
<keyword evidence="1" id="KW-1133">Transmembrane helix</keyword>
<feature type="transmembrane region" description="Helical" evidence="1">
    <location>
        <begin position="267"/>
        <end position="288"/>
    </location>
</feature>
<dbReference type="EMBL" id="BAABCW010000024">
    <property type="protein sequence ID" value="GAA3520577.1"/>
    <property type="molecule type" value="Genomic_DNA"/>
</dbReference>
<feature type="transmembrane region" description="Helical" evidence="1">
    <location>
        <begin position="109"/>
        <end position="129"/>
    </location>
</feature>
<keyword evidence="3" id="KW-0378">Hydrolase</keyword>
<gene>
    <name evidence="3" type="ORF">GCM10022393_38490</name>
</gene>
<dbReference type="RefSeq" id="WP_344930246.1">
    <property type="nucleotide sequence ID" value="NZ_BAABCW010000024.1"/>
</dbReference>
<feature type="transmembrane region" description="Helical" evidence="1">
    <location>
        <begin position="141"/>
        <end position="161"/>
    </location>
</feature>
<keyword evidence="1" id="KW-0472">Membrane</keyword>
<evidence type="ECO:0000313" key="3">
    <source>
        <dbReference type="EMBL" id="GAA3520577.1"/>
    </source>
</evidence>
<dbReference type="InterPro" id="IPR003675">
    <property type="entry name" value="Rce1/LyrA-like_dom"/>
</dbReference>
<keyword evidence="3" id="KW-0482">Metalloprotease</keyword>
<feature type="transmembrane region" description="Helical" evidence="1">
    <location>
        <begin position="182"/>
        <end position="199"/>
    </location>
</feature>
<name>A0ABP6UV21_9FLAO</name>
<feature type="transmembrane region" description="Helical" evidence="1">
    <location>
        <begin position="232"/>
        <end position="255"/>
    </location>
</feature>
<organism evidence="3 4">
    <name type="scientific">Aquimarina addita</name>
    <dbReference type="NCBI Taxonomy" id="870485"/>
    <lineage>
        <taxon>Bacteria</taxon>
        <taxon>Pseudomonadati</taxon>
        <taxon>Bacteroidota</taxon>
        <taxon>Flavobacteriia</taxon>
        <taxon>Flavobacteriales</taxon>
        <taxon>Flavobacteriaceae</taxon>
        <taxon>Aquimarina</taxon>
    </lineage>
</organism>
<sequence length="316" mass="36001">MYIAQAFKIKHNWWRYLVGLFIVFIGWQTIGVVPLMVVAFFEAGDLQTFLKASTDSFMSLGINSNLFLVLIIFSFAMGLAGIWFSNRFLHEQKFSKLTTSRAKVDWSRIWFSFFLVIIINAILFAISYVTEPEIYQLNFKLVPFILLLLIALFLLPLQTSFEEYLFRGYLMQGIGVIVKNKWVPLLITSVIFGLLHGLNPEVEKLGYIIMVYYIGTGFLLGIMTLMDEGMELALGFHAANNILAAVLVTTSWSALQTDAIFIDTSEPTAGLTVIVPMLIQYPIFLLILAKKYKWSGWKDKLFGKVQPENIVIEDNQ</sequence>
<protein>
    <submittedName>
        <fullName evidence="3">CPBP family intramembrane metalloprotease</fullName>
    </submittedName>
</protein>
<feature type="transmembrane region" description="Helical" evidence="1">
    <location>
        <begin position="16"/>
        <end position="41"/>
    </location>
</feature>
<evidence type="ECO:0000256" key="1">
    <source>
        <dbReference type="SAM" id="Phobius"/>
    </source>
</evidence>
<dbReference type="Pfam" id="PF02517">
    <property type="entry name" value="Rce1-like"/>
    <property type="match status" value="1"/>
</dbReference>
<feature type="transmembrane region" description="Helical" evidence="1">
    <location>
        <begin position="205"/>
        <end position="225"/>
    </location>
</feature>
<evidence type="ECO:0000259" key="2">
    <source>
        <dbReference type="Pfam" id="PF02517"/>
    </source>
</evidence>
<reference evidence="4" key="1">
    <citation type="journal article" date="2019" name="Int. J. Syst. Evol. Microbiol.">
        <title>The Global Catalogue of Microorganisms (GCM) 10K type strain sequencing project: providing services to taxonomists for standard genome sequencing and annotation.</title>
        <authorList>
            <consortium name="The Broad Institute Genomics Platform"/>
            <consortium name="The Broad Institute Genome Sequencing Center for Infectious Disease"/>
            <person name="Wu L."/>
            <person name="Ma J."/>
        </authorList>
    </citation>
    <scope>NUCLEOTIDE SEQUENCE [LARGE SCALE GENOMIC DNA]</scope>
    <source>
        <strain evidence="4">JCM 17106</strain>
    </source>
</reference>
<accession>A0ABP6UV21</accession>
<feature type="domain" description="CAAX prenyl protease 2/Lysostaphin resistance protein A-like" evidence="2">
    <location>
        <begin position="147"/>
        <end position="243"/>
    </location>
</feature>
<feature type="transmembrane region" description="Helical" evidence="1">
    <location>
        <begin position="66"/>
        <end position="89"/>
    </location>
</feature>